<proteinExistence type="predicted"/>
<gene>
    <name evidence="1" type="ORF">WM018_10465</name>
</gene>
<organism evidence="1 2">
    <name type="scientific">Acinetobacter junii</name>
    <dbReference type="NCBI Taxonomy" id="40215"/>
    <lineage>
        <taxon>Bacteria</taxon>
        <taxon>Pseudomonadati</taxon>
        <taxon>Pseudomonadota</taxon>
        <taxon>Gammaproteobacteria</taxon>
        <taxon>Moraxellales</taxon>
        <taxon>Moraxellaceae</taxon>
        <taxon>Acinetobacter</taxon>
    </lineage>
</organism>
<keyword evidence="2" id="KW-1185">Reference proteome</keyword>
<name>A0ABU8ZJB9_ACIJU</name>
<accession>A0ABU8ZJB9</accession>
<dbReference type="RefSeq" id="WP_227556729.1">
    <property type="nucleotide sequence ID" value="NZ_BKOU01000078.1"/>
</dbReference>
<protein>
    <recommendedName>
        <fullName evidence="3">Transposase</fullName>
    </recommendedName>
</protein>
<dbReference type="EMBL" id="JBBMLE010000037">
    <property type="protein sequence ID" value="MEK0252914.1"/>
    <property type="molecule type" value="Genomic_DNA"/>
</dbReference>
<evidence type="ECO:0008006" key="3">
    <source>
        <dbReference type="Google" id="ProtNLM"/>
    </source>
</evidence>
<reference evidence="1 2" key="1">
    <citation type="submission" date="2024-03" db="EMBL/GenBank/DDBJ databases">
        <title>Cross-transmission of Acinetobacter junii carrying blaOXA-58 in a neonatal intensive care unit.</title>
        <authorList>
            <person name="Bour M."/>
            <person name="Potron A."/>
            <person name="Lecointe D."/>
        </authorList>
    </citation>
    <scope>NUCLEOTIDE SEQUENCE [LARGE SCALE GENOMIC DNA]</scope>
    <source>
        <strain evidence="1 2">21A3096 case 1</strain>
    </source>
</reference>
<dbReference type="Proteomes" id="UP001498501">
    <property type="component" value="Unassembled WGS sequence"/>
</dbReference>
<evidence type="ECO:0000313" key="2">
    <source>
        <dbReference type="Proteomes" id="UP001498501"/>
    </source>
</evidence>
<evidence type="ECO:0000313" key="1">
    <source>
        <dbReference type="EMBL" id="MEK0252914.1"/>
    </source>
</evidence>
<sequence>MSYPTPLIAHDIYVMEQFLKPERIKMIRDIWKEMLDYLESLLDRFMNDLPPGLS</sequence>
<comment type="caution">
    <text evidence="1">The sequence shown here is derived from an EMBL/GenBank/DDBJ whole genome shotgun (WGS) entry which is preliminary data.</text>
</comment>